<dbReference type="CDD" id="cd02440">
    <property type="entry name" value="AdoMet_MTases"/>
    <property type="match status" value="1"/>
</dbReference>
<keyword evidence="4" id="KW-0963">Cytoplasm</keyword>
<dbReference type="GO" id="GO:0032259">
    <property type="term" value="P:methylation"/>
    <property type="evidence" value="ECO:0007669"/>
    <property type="project" value="UniProtKB-KW"/>
</dbReference>
<evidence type="ECO:0000256" key="5">
    <source>
        <dbReference type="ARBA" id="ARBA00022603"/>
    </source>
</evidence>
<dbReference type="GO" id="GO:0005737">
    <property type="term" value="C:cytoplasm"/>
    <property type="evidence" value="ECO:0007669"/>
    <property type="project" value="UniProtKB-SubCell"/>
</dbReference>
<reference evidence="8" key="1">
    <citation type="journal article" date="2014" name="Front. Microbiol.">
        <title>High frequency of phylogenetically diverse reductive dehalogenase-homologous genes in deep subseafloor sedimentary metagenomes.</title>
        <authorList>
            <person name="Kawai M."/>
            <person name="Futagami T."/>
            <person name="Toyoda A."/>
            <person name="Takaki Y."/>
            <person name="Nishi S."/>
            <person name="Hori S."/>
            <person name="Arai W."/>
            <person name="Tsubouchi T."/>
            <person name="Morono Y."/>
            <person name="Uchiyama I."/>
            <person name="Ito T."/>
            <person name="Fujiyama A."/>
            <person name="Inagaki F."/>
            <person name="Takami H."/>
        </authorList>
    </citation>
    <scope>NUCLEOTIDE SEQUENCE</scope>
    <source>
        <strain evidence="8">Expedition CK06-06</strain>
    </source>
</reference>
<dbReference type="EMBL" id="BARU01026682">
    <property type="protein sequence ID" value="GAH65548.1"/>
    <property type="molecule type" value="Genomic_DNA"/>
</dbReference>
<dbReference type="InterPro" id="IPR000682">
    <property type="entry name" value="PCMT"/>
</dbReference>
<dbReference type="PANTHER" id="PTHR11579:SF0">
    <property type="entry name" value="PROTEIN-L-ISOASPARTATE(D-ASPARTATE) O-METHYLTRANSFERASE"/>
    <property type="match status" value="1"/>
</dbReference>
<evidence type="ECO:0000313" key="8">
    <source>
        <dbReference type="EMBL" id="GAH65548.1"/>
    </source>
</evidence>
<evidence type="ECO:0000256" key="6">
    <source>
        <dbReference type="ARBA" id="ARBA00022679"/>
    </source>
</evidence>
<feature type="non-terminal residue" evidence="8">
    <location>
        <position position="133"/>
    </location>
</feature>
<proteinExistence type="inferred from homology"/>
<evidence type="ECO:0000256" key="7">
    <source>
        <dbReference type="ARBA" id="ARBA00022691"/>
    </source>
</evidence>
<dbReference type="InterPro" id="IPR029063">
    <property type="entry name" value="SAM-dependent_MTases_sf"/>
</dbReference>
<evidence type="ECO:0000256" key="2">
    <source>
        <dbReference type="ARBA" id="ARBA00005369"/>
    </source>
</evidence>
<sequence>MDFEAARATLIEHLSTQIKDQRVLDAMSRIPRECFVPSESQYLAYEDSPLPIGLEQTISQPFIVALMTEALELTGSEKVLEVGTGSGYQAAILAELARLVITVERLPTLAESAKKVLDSLGYTTIEVHTAGET</sequence>
<dbReference type="AlphaFoldDB" id="X1J723"/>
<protein>
    <recommendedName>
        <fullName evidence="3">protein-L-isoaspartate(D-aspartate) O-methyltransferase</fullName>
        <ecNumber evidence="3">2.1.1.77</ecNumber>
    </recommendedName>
</protein>
<dbReference type="SUPFAM" id="SSF53335">
    <property type="entry name" value="S-adenosyl-L-methionine-dependent methyltransferases"/>
    <property type="match status" value="1"/>
</dbReference>
<keyword evidence="6" id="KW-0808">Transferase</keyword>
<comment type="caution">
    <text evidence="8">The sequence shown here is derived from an EMBL/GenBank/DDBJ whole genome shotgun (WGS) entry which is preliminary data.</text>
</comment>
<keyword evidence="7" id="KW-0949">S-adenosyl-L-methionine</keyword>
<accession>X1J723</accession>
<dbReference type="PANTHER" id="PTHR11579">
    <property type="entry name" value="PROTEIN-L-ISOASPARTATE O-METHYLTRANSFERASE"/>
    <property type="match status" value="1"/>
</dbReference>
<organism evidence="8">
    <name type="scientific">marine sediment metagenome</name>
    <dbReference type="NCBI Taxonomy" id="412755"/>
    <lineage>
        <taxon>unclassified sequences</taxon>
        <taxon>metagenomes</taxon>
        <taxon>ecological metagenomes</taxon>
    </lineage>
</organism>
<name>X1J723_9ZZZZ</name>
<dbReference type="GO" id="GO:0004719">
    <property type="term" value="F:protein-L-isoaspartate (D-aspartate) O-methyltransferase activity"/>
    <property type="evidence" value="ECO:0007669"/>
    <property type="project" value="UniProtKB-EC"/>
</dbReference>
<evidence type="ECO:0000256" key="1">
    <source>
        <dbReference type="ARBA" id="ARBA00004496"/>
    </source>
</evidence>
<gene>
    <name evidence="8" type="ORF">S03H2_42826</name>
</gene>
<dbReference type="EC" id="2.1.1.77" evidence="3"/>
<dbReference type="Pfam" id="PF01135">
    <property type="entry name" value="PCMT"/>
    <property type="match status" value="1"/>
</dbReference>
<keyword evidence="5" id="KW-0489">Methyltransferase</keyword>
<dbReference type="Gene3D" id="3.40.50.150">
    <property type="entry name" value="Vaccinia Virus protein VP39"/>
    <property type="match status" value="1"/>
</dbReference>
<evidence type="ECO:0000256" key="4">
    <source>
        <dbReference type="ARBA" id="ARBA00022490"/>
    </source>
</evidence>
<evidence type="ECO:0000256" key="3">
    <source>
        <dbReference type="ARBA" id="ARBA00011890"/>
    </source>
</evidence>
<comment type="subcellular location">
    <subcellularLocation>
        <location evidence="1">Cytoplasm</location>
    </subcellularLocation>
</comment>
<comment type="similarity">
    <text evidence="2">Belongs to the methyltransferase superfamily. L-isoaspartyl/D-aspartyl protein methyltransferase family.</text>
</comment>